<keyword evidence="2" id="KW-0408">Iron</keyword>
<keyword evidence="1" id="KW-0560">Oxidoreductase</keyword>
<protein>
    <submittedName>
        <fullName evidence="4">Uncharacterized protein</fullName>
    </submittedName>
</protein>
<dbReference type="VEuPathDB" id="VectorBase:ADIR002814"/>
<dbReference type="PROSITE" id="PS50292">
    <property type="entry name" value="PEROXIDASE_3"/>
    <property type="match status" value="2"/>
</dbReference>
<dbReference type="InterPro" id="IPR010255">
    <property type="entry name" value="Haem_peroxidase_sf"/>
</dbReference>
<dbReference type="Pfam" id="PF03098">
    <property type="entry name" value="An_peroxidase"/>
    <property type="match status" value="4"/>
</dbReference>
<dbReference type="GO" id="GO:0020037">
    <property type="term" value="F:heme binding"/>
    <property type="evidence" value="ECO:0007669"/>
    <property type="project" value="InterPro"/>
</dbReference>
<keyword evidence="1" id="KW-0575">Peroxidase</keyword>
<sequence length="1363" mass="154182">MAQVRWIWSVLPLGICALLQVLPLARAAFDIYRLNESPVTYDAYDRQCGYQPKCYGDNRFENLPVELFYSCFHIQFSLCSCPTLQDLTSLEQEALQKAIFELQTNEAVSNDPRYLLNVFEDFDFVFFQTKSIQPPEELGVRRTLTTQKVLKLLAKRYGCCQLRNLLDGRCFRNVTLSCCTGSEQISCDPNYPYRSYDGSCNNLQNPTWGKRGNPLKHPIAPCYRDLVSQPAVSKSGASLPQNRMLISGLAAELEKRQITSMPRVNMLTVFYCEMTNSDMIGRATKRTKHATDGFRGCRADGRDRSPFVTPLSNPLLVQGNDPYYGPLGVRCLNFSPQEKANDRCEIKHVAERNLESSYLDLSSVYSAQANYDATGRLKLMQCGATESIINSEPITVQFFAVAGLFGKLHNYCVDRASTCSQSAGPVQERCRAFTIGVYQKILYEQVLPFLFGDQLYNLCGLNCQYNPYVESAVSMVYKNGIGRFQHVWIPKSMHYAPQGQVQTLPFNVFFHNQEQFDCSGVLAGVLETPIAIGRLVSESIDRFYTTDGVRGTCLPCIDLARNREAGLCPLLTYKHFVEQLIGETSKCYNTFDDLSDLFRPGVLKYFSKQYEHPGDIDVLFANMDKRFYEGGNMPKLVSQATCIEFKRLKCTDRFFYSWNPYLGEGARHLIKALDMTALLALFTDMTEVPQQPFAVGSPRIASSDVHNYYFGDIPQYYDGYDQQCGYEPKCYGDDSCPNTALFGEIEKEAFIKAVAELLSNEDKAQNSCYRVGKSEFDFGMFQTKPIGREEDLDVRRTLTTDKFLKTLVKKFGKCQLRNLLEGRCGTNGTLSCCNGAEEITCDPDYPYRSYDGSCNNLQHPAWGKRGRALKHPFAPCFSDVVSKPARSKSGAPLPQNRKLISEMATFLDRYGPDTSSTLNMFMVFCMEFVNSDMIGRANKRTQCPTQGFRGCRADGQDRSAFVSPLSNPLRVFPDDAYYGCSGISCLNFSPQEKANDRCELKHVAERNLESSYLDLSNLYGEHPVYDTKGKLSLFHCGITLPVAQSAPLTVQYFAMAGLFGKLHNYCVDRIRSCPEFKGPVEERCRTLTIGVYQKLVYDQLLPLLFGDELYNLCGLDCEYNPYVESVVSQPYKNGPGRFAHKWITDKMRYKTEWRPFNEFFRNHEQYDCTATLEGSLETPIKTDGFADSIVNKFYTTDGQRGTCLPCIDLARNRDSGLCPLVTYKHFIEQVAGEESICYSSFDDLSDMFSPELLAFFSQHYETPGDIDVMFSNMDERFYTGGNMPKLVSQSTCIEFKRLKCTDRFFYSWNTNIGEGARHLIEILDFTALLALFTDMKEVPLEPFIVDGPKAPAAENPSKLSLGV</sequence>
<dbReference type="InterPro" id="IPR037120">
    <property type="entry name" value="Haem_peroxidase_sf_animal"/>
</dbReference>
<feature type="signal peptide" evidence="3">
    <location>
        <begin position="1"/>
        <end position="27"/>
    </location>
</feature>
<reference evidence="4" key="2">
    <citation type="submission" date="2020-05" db="UniProtKB">
        <authorList>
            <consortium name="EnsemblMetazoa"/>
        </authorList>
    </citation>
    <scope>IDENTIFICATION</scope>
    <source>
        <strain evidence="4">WRAIR2</strain>
    </source>
</reference>
<evidence type="ECO:0000256" key="1">
    <source>
        <dbReference type="ARBA" id="ARBA00022559"/>
    </source>
</evidence>
<feature type="chain" id="PRO_5008129331" evidence="3">
    <location>
        <begin position="28"/>
        <end position="1363"/>
    </location>
</feature>
<evidence type="ECO:0000313" key="5">
    <source>
        <dbReference type="Proteomes" id="UP000075884"/>
    </source>
</evidence>
<dbReference type="SUPFAM" id="SSF48113">
    <property type="entry name" value="Heme-dependent peroxidases"/>
    <property type="match status" value="2"/>
</dbReference>
<dbReference type="GO" id="GO:0004601">
    <property type="term" value="F:peroxidase activity"/>
    <property type="evidence" value="ECO:0007669"/>
    <property type="project" value="UniProtKB-KW"/>
</dbReference>
<dbReference type="InterPro" id="IPR019791">
    <property type="entry name" value="Haem_peroxidase_animal"/>
</dbReference>
<name>A0A182N595_9DIPT</name>
<dbReference type="STRING" id="7168.A0A182N595"/>
<keyword evidence="2" id="KW-0479">Metal-binding</keyword>
<keyword evidence="5" id="KW-1185">Reference proteome</keyword>
<dbReference type="GO" id="GO:0046872">
    <property type="term" value="F:metal ion binding"/>
    <property type="evidence" value="ECO:0007669"/>
    <property type="project" value="UniProtKB-KW"/>
</dbReference>
<keyword evidence="2" id="KW-0349">Heme</keyword>
<evidence type="ECO:0000256" key="3">
    <source>
        <dbReference type="SAM" id="SignalP"/>
    </source>
</evidence>
<organism evidence="4 5">
    <name type="scientific">Anopheles dirus</name>
    <dbReference type="NCBI Taxonomy" id="7168"/>
    <lineage>
        <taxon>Eukaryota</taxon>
        <taxon>Metazoa</taxon>
        <taxon>Ecdysozoa</taxon>
        <taxon>Arthropoda</taxon>
        <taxon>Hexapoda</taxon>
        <taxon>Insecta</taxon>
        <taxon>Pterygota</taxon>
        <taxon>Neoptera</taxon>
        <taxon>Endopterygota</taxon>
        <taxon>Diptera</taxon>
        <taxon>Nematocera</taxon>
        <taxon>Culicoidea</taxon>
        <taxon>Culicidae</taxon>
        <taxon>Anophelinae</taxon>
        <taxon>Anopheles</taxon>
    </lineage>
</organism>
<dbReference type="GO" id="GO:0006979">
    <property type="term" value="P:response to oxidative stress"/>
    <property type="evidence" value="ECO:0007669"/>
    <property type="project" value="InterPro"/>
</dbReference>
<accession>A0A182N595</accession>
<keyword evidence="3" id="KW-0732">Signal</keyword>
<evidence type="ECO:0000256" key="2">
    <source>
        <dbReference type="PIRSR" id="PIRSR619791-2"/>
    </source>
</evidence>
<dbReference type="Gene3D" id="1.10.640.10">
    <property type="entry name" value="Haem peroxidase domain superfamily, animal type"/>
    <property type="match status" value="2"/>
</dbReference>
<dbReference type="EnsemblMetazoa" id="ADIR002814-RA">
    <property type="protein sequence ID" value="ADIR002814-PA"/>
    <property type="gene ID" value="ADIR002814"/>
</dbReference>
<dbReference type="PANTHER" id="PTHR11475">
    <property type="entry name" value="OXIDASE/PEROXIDASE"/>
    <property type="match status" value="1"/>
</dbReference>
<reference evidence="5" key="1">
    <citation type="submission" date="2013-03" db="EMBL/GenBank/DDBJ databases">
        <title>The Genome Sequence of Anopheles dirus WRAIR2.</title>
        <authorList>
            <consortium name="The Broad Institute Genomics Platform"/>
            <person name="Neafsey D.E."/>
            <person name="Walton C."/>
            <person name="Walker B."/>
            <person name="Young S.K."/>
            <person name="Zeng Q."/>
            <person name="Gargeya S."/>
            <person name="Fitzgerald M."/>
            <person name="Haas B."/>
            <person name="Abouelleil A."/>
            <person name="Allen A.W."/>
            <person name="Alvarado L."/>
            <person name="Arachchi H.M."/>
            <person name="Berlin A.M."/>
            <person name="Chapman S.B."/>
            <person name="Gainer-Dewar J."/>
            <person name="Goldberg J."/>
            <person name="Griggs A."/>
            <person name="Gujja S."/>
            <person name="Hansen M."/>
            <person name="Howarth C."/>
            <person name="Imamovic A."/>
            <person name="Ireland A."/>
            <person name="Larimer J."/>
            <person name="McCowan C."/>
            <person name="Murphy C."/>
            <person name="Pearson M."/>
            <person name="Poon T.W."/>
            <person name="Priest M."/>
            <person name="Roberts A."/>
            <person name="Saif S."/>
            <person name="Shea T."/>
            <person name="Sisk P."/>
            <person name="Sykes S."/>
            <person name="Wortman J."/>
            <person name="Nusbaum C."/>
            <person name="Birren B."/>
        </authorList>
    </citation>
    <scope>NUCLEOTIDE SEQUENCE [LARGE SCALE GENOMIC DNA]</scope>
    <source>
        <strain evidence="5">WRAIR2</strain>
    </source>
</reference>
<dbReference type="Proteomes" id="UP000075884">
    <property type="component" value="Unassembled WGS sequence"/>
</dbReference>
<proteinExistence type="predicted"/>
<feature type="binding site" description="axial binding residue" evidence="2">
    <location>
        <position position="1140"/>
    </location>
    <ligand>
        <name>heme b</name>
        <dbReference type="ChEBI" id="CHEBI:60344"/>
    </ligand>
    <ligandPart>
        <name>Fe</name>
        <dbReference type="ChEBI" id="CHEBI:18248"/>
    </ligandPart>
</feature>
<dbReference type="PANTHER" id="PTHR11475:SF134">
    <property type="entry name" value="LD42267P"/>
    <property type="match status" value="1"/>
</dbReference>
<evidence type="ECO:0000313" key="4">
    <source>
        <dbReference type="EnsemblMetazoa" id="ADIR002814-PA"/>
    </source>
</evidence>